<dbReference type="SUPFAM" id="SSF51695">
    <property type="entry name" value="PLC-like phosphodiesterases"/>
    <property type="match status" value="1"/>
</dbReference>
<accession>A0A9N8W1N4</accession>
<evidence type="ECO:0000259" key="1">
    <source>
        <dbReference type="PROSITE" id="PS51704"/>
    </source>
</evidence>
<dbReference type="Gene3D" id="3.20.20.190">
    <property type="entry name" value="Phosphatidylinositol (PI) phosphodiesterase"/>
    <property type="match status" value="1"/>
</dbReference>
<sequence length="311" mass="34967">MTVADSVSIVSNASERSTTHKPYIIGHRGSTKYPENTVLGIEQTIADGADGIEFDLQLTADNQIIICHDATLDRTTTGSGHISSVPYYGVIEHLKTKSNPQCPIPRIEDIIDVIMRPENSHVFAVLDIKFNNSPTIFEVLSRILQKHSNGDLSIFKTRLFLGIWRSSSLPYCHTYLPQIPIMHIGVSLQIAETNFPDVAGYNLLFVSLSGLYAQKFIDNARANGQLVFTWVVNHNSLYGDCRRWRVDGVMTDKTESLLKLDAEWDENESLLGHIGRIMRACLYTVWSVIVERRAINIMNSLKLEEKSVKSM</sequence>
<organism evidence="2 3">
    <name type="scientific">Paraglomus brasilianum</name>
    <dbReference type="NCBI Taxonomy" id="144538"/>
    <lineage>
        <taxon>Eukaryota</taxon>
        <taxon>Fungi</taxon>
        <taxon>Fungi incertae sedis</taxon>
        <taxon>Mucoromycota</taxon>
        <taxon>Glomeromycotina</taxon>
        <taxon>Glomeromycetes</taxon>
        <taxon>Paraglomerales</taxon>
        <taxon>Paraglomeraceae</taxon>
        <taxon>Paraglomus</taxon>
    </lineage>
</organism>
<dbReference type="GO" id="GO:0006629">
    <property type="term" value="P:lipid metabolic process"/>
    <property type="evidence" value="ECO:0007669"/>
    <property type="project" value="InterPro"/>
</dbReference>
<evidence type="ECO:0000313" key="3">
    <source>
        <dbReference type="Proteomes" id="UP000789739"/>
    </source>
</evidence>
<dbReference type="Pfam" id="PF03009">
    <property type="entry name" value="GDPD"/>
    <property type="match status" value="1"/>
</dbReference>
<keyword evidence="3" id="KW-1185">Reference proteome</keyword>
<dbReference type="GO" id="GO:0008081">
    <property type="term" value="F:phosphoric diester hydrolase activity"/>
    <property type="evidence" value="ECO:0007669"/>
    <property type="project" value="InterPro"/>
</dbReference>
<dbReference type="OrthoDB" id="1470350at2759"/>
<protein>
    <submittedName>
        <fullName evidence="2">11831_t:CDS:1</fullName>
    </submittedName>
</protein>
<dbReference type="EMBL" id="CAJVPI010000075">
    <property type="protein sequence ID" value="CAG8473943.1"/>
    <property type="molecule type" value="Genomic_DNA"/>
</dbReference>
<proteinExistence type="predicted"/>
<dbReference type="InterPro" id="IPR030395">
    <property type="entry name" value="GP_PDE_dom"/>
</dbReference>
<dbReference type="InterPro" id="IPR017946">
    <property type="entry name" value="PLC-like_Pdiesterase_TIM-brl"/>
</dbReference>
<reference evidence="2" key="1">
    <citation type="submission" date="2021-06" db="EMBL/GenBank/DDBJ databases">
        <authorList>
            <person name="Kallberg Y."/>
            <person name="Tangrot J."/>
            <person name="Rosling A."/>
        </authorList>
    </citation>
    <scope>NUCLEOTIDE SEQUENCE</scope>
    <source>
        <strain evidence="2">BR232B</strain>
    </source>
</reference>
<dbReference type="Proteomes" id="UP000789739">
    <property type="component" value="Unassembled WGS sequence"/>
</dbReference>
<dbReference type="PROSITE" id="PS51704">
    <property type="entry name" value="GP_PDE"/>
    <property type="match status" value="1"/>
</dbReference>
<evidence type="ECO:0000313" key="2">
    <source>
        <dbReference type="EMBL" id="CAG8473943.1"/>
    </source>
</evidence>
<dbReference type="AlphaFoldDB" id="A0A9N8W1N4"/>
<gene>
    <name evidence="2" type="ORF">PBRASI_LOCUS1218</name>
</gene>
<name>A0A9N8W1N4_9GLOM</name>
<dbReference type="PANTHER" id="PTHR43805">
    <property type="entry name" value="GLYCEROPHOSPHORYL DIESTER PHOSPHODIESTERASE"/>
    <property type="match status" value="1"/>
</dbReference>
<comment type="caution">
    <text evidence="2">The sequence shown here is derived from an EMBL/GenBank/DDBJ whole genome shotgun (WGS) entry which is preliminary data.</text>
</comment>
<feature type="domain" description="GP-PDE" evidence="1">
    <location>
        <begin position="22"/>
        <end position="261"/>
    </location>
</feature>
<dbReference type="PANTHER" id="PTHR43805:SF1">
    <property type="entry name" value="GP-PDE DOMAIN-CONTAINING PROTEIN"/>
    <property type="match status" value="1"/>
</dbReference>